<organism evidence="8 9">
    <name type="scientific">Stephania cephalantha</name>
    <dbReference type="NCBI Taxonomy" id="152367"/>
    <lineage>
        <taxon>Eukaryota</taxon>
        <taxon>Viridiplantae</taxon>
        <taxon>Streptophyta</taxon>
        <taxon>Embryophyta</taxon>
        <taxon>Tracheophyta</taxon>
        <taxon>Spermatophyta</taxon>
        <taxon>Magnoliopsida</taxon>
        <taxon>Ranunculales</taxon>
        <taxon>Menispermaceae</taxon>
        <taxon>Menispermoideae</taxon>
        <taxon>Cissampelideae</taxon>
        <taxon>Stephania</taxon>
    </lineage>
</organism>
<keyword evidence="6" id="KW-0539">Nucleus</keyword>
<dbReference type="EMBL" id="JBBNAG010000001">
    <property type="protein sequence ID" value="KAK9165314.1"/>
    <property type="molecule type" value="Genomic_DNA"/>
</dbReference>
<keyword evidence="9" id="KW-1185">Reference proteome</keyword>
<evidence type="ECO:0000256" key="5">
    <source>
        <dbReference type="ARBA" id="ARBA00023163"/>
    </source>
</evidence>
<feature type="domain" description="TF-B3" evidence="7">
    <location>
        <begin position="16"/>
        <end position="110"/>
    </location>
</feature>
<comment type="caution">
    <text evidence="8">The sequence shown here is derived from an EMBL/GenBank/DDBJ whole genome shotgun (WGS) entry which is preliminary data.</text>
</comment>
<dbReference type="GO" id="GO:0005634">
    <property type="term" value="C:nucleus"/>
    <property type="evidence" value="ECO:0007669"/>
    <property type="project" value="UniProtKB-SubCell"/>
</dbReference>
<evidence type="ECO:0000313" key="9">
    <source>
        <dbReference type="Proteomes" id="UP001419268"/>
    </source>
</evidence>
<dbReference type="InterPro" id="IPR015300">
    <property type="entry name" value="DNA-bd_pseudobarrel_sf"/>
</dbReference>
<dbReference type="PANTHER" id="PTHR31674">
    <property type="entry name" value="B3 DOMAIN-CONTAINING PROTEIN REM-LIKE 3-RELATED"/>
    <property type="match status" value="1"/>
</dbReference>
<evidence type="ECO:0000256" key="2">
    <source>
        <dbReference type="ARBA" id="ARBA00022737"/>
    </source>
</evidence>
<keyword evidence="2" id="KW-0677">Repeat</keyword>
<dbReference type="InterPro" id="IPR039218">
    <property type="entry name" value="REM_fam"/>
</dbReference>
<evidence type="ECO:0000256" key="6">
    <source>
        <dbReference type="ARBA" id="ARBA00023242"/>
    </source>
</evidence>
<protein>
    <recommendedName>
        <fullName evidence="7">TF-B3 domain-containing protein</fullName>
    </recommendedName>
</protein>
<dbReference type="SMART" id="SM01019">
    <property type="entry name" value="B3"/>
    <property type="match status" value="2"/>
</dbReference>
<dbReference type="PANTHER" id="PTHR31674:SF62">
    <property type="entry name" value="B3 DOMAIN-CONTAINING PROTEIN REM14-RELATED"/>
    <property type="match status" value="1"/>
</dbReference>
<gene>
    <name evidence="8" type="ORF">Scep_000505</name>
</gene>
<name>A0AAP0LAD6_9MAGN</name>
<dbReference type="InterPro" id="IPR003340">
    <property type="entry name" value="B3_DNA-bd"/>
</dbReference>
<dbReference type="Gene3D" id="2.40.330.10">
    <property type="entry name" value="DNA-binding pseudobarrel domain"/>
    <property type="match status" value="2"/>
</dbReference>
<keyword evidence="4" id="KW-0238">DNA-binding</keyword>
<dbReference type="AlphaFoldDB" id="A0AAP0LAD6"/>
<dbReference type="Proteomes" id="UP001419268">
    <property type="component" value="Unassembled WGS sequence"/>
</dbReference>
<reference evidence="8 9" key="1">
    <citation type="submission" date="2024-01" db="EMBL/GenBank/DDBJ databases">
        <title>Genome assemblies of Stephania.</title>
        <authorList>
            <person name="Yang L."/>
        </authorList>
    </citation>
    <scope>NUCLEOTIDE SEQUENCE [LARGE SCALE GENOMIC DNA]</scope>
    <source>
        <strain evidence="8">JXDWG</strain>
        <tissue evidence="8">Leaf</tissue>
    </source>
</reference>
<comment type="subcellular location">
    <subcellularLocation>
        <location evidence="1">Nucleus</location>
    </subcellularLocation>
</comment>
<evidence type="ECO:0000256" key="3">
    <source>
        <dbReference type="ARBA" id="ARBA00023015"/>
    </source>
</evidence>
<dbReference type="PROSITE" id="PS50863">
    <property type="entry name" value="B3"/>
    <property type="match status" value="1"/>
</dbReference>
<evidence type="ECO:0000256" key="1">
    <source>
        <dbReference type="ARBA" id="ARBA00004123"/>
    </source>
</evidence>
<evidence type="ECO:0000313" key="8">
    <source>
        <dbReference type="EMBL" id="KAK9165314.1"/>
    </source>
</evidence>
<evidence type="ECO:0000256" key="4">
    <source>
        <dbReference type="ARBA" id="ARBA00023125"/>
    </source>
</evidence>
<evidence type="ECO:0000259" key="7">
    <source>
        <dbReference type="PROSITE" id="PS50863"/>
    </source>
</evidence>
<dbReference type="CDD" id="cd10017">
    <property type="entry name" value="B3_DNA"/>
    <property type="match status" value="2"/>
</dbReference>
<dbReference type="SUPFAM" id="SSF101936">
    <property type="entry name" value="DNA-binding pseudobarrel domain"/>
    <property type="match status" value="2"/>
</dbReference>
<keyword evidence="3" id="KW-0805">Transcription regulation</keyword>
<accession>A0AAP0LAD6</accession>
<dbReference type="GO" id="GO:0003677">
    <property type="term" value="F:DNA binding"/>
    <property type="evidence" value="ECO:0007669"/>
    <property type="project" value="UniProtKB-KW"/>
</dbReference>
<proteinExistence type="predicted"/>
<sequence>MDKSGRKAAGDATIAGNHFFKIMIPGCAEKLRIPKAFITRRLNGVGNRERVKLRIKGETWDVKVSSDDEEMWLEKGWEEFVQDNEIRLGDVVVFDHMGNMVFDVMLFDPSACEKDCSSSTKNVTTATNKMKTVKKGDPLKEAEAYKTISPHFVKQITHTDLDRGVCVPFKFAESNGLCRNGRKAILRDRQRNNSGNVYIRLESNPRPRVVLGRGTVQFLKANDVQVGDVCVFELDPIAKEKGRVVFDIKIFKGQRGQRNARRN</sequence>
<dbReference type="Pfam" id="PF02362">
    <property type="entry name" value="B3"/>
    <property type="match status" value="2"/>
</dbReference>
<keyword evidence="5" id="KW-0804">Transcription</keyword>